<evidence type="ECO:0000313" key="2">
    <source>
        <dbReference type="Ensembl" id="ENSXCOP00000007268.1"/>
    </source>
</evidence>
<proteinExistence type="predicted"/>
<feature type="domain" description="Noelin" evidence="1">
    <location>
        <begin position="1"/>
        <end position="45"/>
    </location>
</feature>
<reference evidence="2" key="2">
    <citation type="submission" date="2025-09" db="UniProtKB">
        <authorList>
            <consortium name="Ensembl"/>
        </authorList>
    </citation>
    <scope>IDENTIFICATION</scope>
</reference>
<dbReference type="Ensembl" id="ENSXCOT00000007361.1">
    <property type="protein sequence ID" value="ENSXCOP00000007268.1"/>
    <property type="gene ID" value="ENSXCOG00000005623.1"/>
</dbReference>
<accession>A0A3B5L4M5</accession>
<evidence type="ECO:0000259" key="1">
    <source>
        <dbReference type="Pfam" id="PF12308"/>
    </source>
</evidence>
<dbReference type="InterPro" id="IPR022082">
    <property type="entry name" value="Noelin_dom"/>
</dbReference>
<protein>
    <recommendedName>
        <fullName evidence="1">Noelin domain-containing protein</fullName>
    </recommendedName>
</protein>
<dbReference type="Proteomes" id="UP000261380">
    <property type="component" value="Unplaced"/>
</dbReference>
<keyword evidence="3" id="KW-1185">Reference proteome</keyword>
<organism evidence="2 3">
    <name type="scientific">Xiphophorus couchianus</name>
    <name type="common">Monterrey platyfish</name>
    <dbReference type="NCBI Taxonomy" id="32473"/>
    <lineage>
        <taxon>Eukaryota</taxon>
        <taxon>Metazoa</taxon>
        <taxon>Chordata</taxon>
        <taxon>Craniata</taxon>
        <taxon>Vertebrata</taxon>
        <taxon>Euteleostomi</taxon>
        <taxon>Actinopterygii</taxon>
        <taxon>Neopterygii</taxon>
        <taxon>Teleostei</taxon>
        <taxon>Neoteleostei</taxon>
        <taxon>Acanthomorphata</taxon>
        <taxon>Ovalentaria</taxon>
        <taxon>Atherinomorphae</taxon>
        <taxon>Cyprinodontiformes</taxon>
        <taxon>Poeciliidae</taxon>
        <taxon>Poeciliinae</taxon>
        <taxon>Xiphophorus</taxon>
    </lineage>
</organism>
<dbReference type="Pfam" id="PF12308">
    <property type="entry name" value="Noelin-1"/>
    <property type="match status" value="1"/>
</dbReference>
<evidence type="ECO:0000313" key="3">
    <source>
        <dbReference type="Proteomes" id="UP000261380"/>
    </source>
</evidence>
<sequence length="80" mass="9113">MEVVHLRTSRDLQYVRDSEPLLRGVDGHLHTYVASPRTLTSKTLQVLKRHTNMQVVKQTLHIKSQVLRHMQSKAVAAGNT</sequence>
<reference evidence="2" key="1">
    <citation type="submission" date="2025-08" db="UniProtKB">
        <authorList>
            <consortium name="Ensembl"/>
        </authorList>
    </citation>
    <scope>IDENTIFICATION</scope>
</reference>
<name>A0A3B5L4M5_9TELE</name>
<dbReference type="AlphaFoldDB" id="A0A3B5L4M5"/>